<dbReference type="Gene3D" id="3.10.450.50">
    <property type="match status" value="1"/>
</dbReference>
<evidence type="ECO:0000259" key="1">
    <source>
        <dbReference type="Pfam" id="PF12680"/>
    </source>
</evidence>
<name>A0A1I7D5H6_9ACTN</name>
<dbReference type="AlphaFoldDB" id="A0A1I7D5H6"/>
<evidence type="ECO:0000313" key="3">
    <source>
        <dbReference type="Proteomes" id="UP000199546"/>
    </source>
</evidence>
<dbReference type="Proteomes" id="UP000199546">
    <property type="component" value="Unassembled WGS sequence"/>
</dbReference>
<accession>A0A1I7D5H6</accession>
<keyword evidence="3" id="KW-1185">Reference proteome</keyword>
<keyword evidence="2" id="KW-0413">Isomerase</keyword>
<organism evidence="2 3">
    <name type="scientific">Geodermatophilus amargosae</name>
    <dbReference type="NCBI Taxonomy" id="1296565"/>
    <lineage>
        <taxon>Bacteria</taxon>
        <taxon>Bacillati</taxon>
        <taxon>Actinomycetota</taxon>
        <taxon>Actinomycetes</taxon>
        <taxon>Geodermatophilales</taxon>
        <taxon>Geodermatophilaceae</taxon>
        <taxon>Geodermatophilus</taxon>
    </lineage>
</organism>
<dbReference type="RefSeq" id="WP_093584477.1">
    <property type="nucleotide sequence ID" value="NZ_FPBA01000034.1"/>
</dbReference>
<dbReference type="InterPro" id="IPR032710">
    <property type="entry name" value="NTF2-like_dom_sf"/>
</dbReference>
<gene>
    <name evidence="2" type="ORF">SAMN05660657_05334</name>
</gene>
<protein>
    <submittedName>
        <fullName evidence="2">Ketosteroid isomerase-related protein</fullName>
    </submittedName>
</protein>
<reference evidence="3" key="1">
    <citation type="submission" date="2016-10" db="EMBL/GenBank/DDBJ databases">
        <authorList>
            <person name="Varghese N."/>
            <person name="Submissions S."/>
        </authorList>
    </citation>
    <scope>NUCLEOTIDE SEQUENCE [LARGE SCALE GENOMIC DNA]</scope>
    <source>
        <strain evidence="3">DSM 46136</strain>
    </source>
</reference>
<evidence type="ECO:0000313" key="2">
    <source>
        <dbReference type="EMBL" id="SFU06915.1"/>
    </source>
</evidence>
<proteinExistence type="predicted"/>
<feature type="domain" description="SnoaL-like" evidence="1">
    <location>
        <begin position="31"/>
        <end position="130"/>
    </location>
</feature>
<dbReference type="Pfam" id="PF12680">
    <property type="entry name" value="SnoaL_2"/>
    <property type="match status" value="1"/>
</dbReference>
<sequence>MTGNRSGIETVERMVAAYNAAAAAGLNAEEAAARTLRVFDEFYAPDVRWVEAPTPFFPTGRSGSRAELDAAVRGVSARLGERRYTLLDAFAAADRVAAEYLWEATYREDGRRLRIRLVTLYRLRDGRFAELHEYPCVESPPSA</sequence>
<dbReference type="EMBL" id="FPBA01000034">
    <property type="protein sequence ID" value="SFU06915.1"/>
    <property type="molecule type" value="Genomic_DNA"/>
</dbReference>
<dbReference type="InterPro" id="IPR037401">
    <property type="entry name" value="SnoaL-like"/>
</dbReference>
<dbReference type="STRING" id="1296565.SAMN05660657_05334"/>
<dbReference type="SUPFAM" id="SSF54427">
    <property type="entry name" value="NTF2-like"/>
    <property type="match status" value="1"/>
</dbReference>
<dbReference type="GO" id="GO:0016853">
    <property type="term" value="F:isomerase activity"/>
    <property type="evidence" value="ECO:0007669"/>
    <property type="project" value="UniProtKB-KW"/>
</dbReference>